<keyword evidence="6 8" id="KW-0627">Porphyrin biosynthesis</keyword>
<dbReference type="CDD" id="cd13646">
    <property type="entry name" value="PBP2_EcHMBS_like"/>
    <property type="match status" value="1"/>
</dbReference>
<dbReference type="PANTHER" id="PTHR11557:SF0">
    <property type="entry name" value="PORPHOBILINOGEN DEAMINASE"/>
    <property type="match status" value="1"/>
</dbReference>
<gene>
    <name evidence="8 12" type="primary">hemC</name>
    <name evidence="12" type="ORF">G8770_20180</name>
</gene>
<dbReference type="InterPro" id="IPR022418">
    <property type="entry name" value="Porphobilinogen_deaminase_C"/>
</dbReference>
<dbReference type="Pfam" id="PF03900">
    <property type="entry name" value="Porphobil_deamC"/>
    <property type="match status" value="1"/>
</dbReference>
<proteinExistence type="inferred from homology"/>
<feature type="compositionally biased region" description="Low complexity" evidence="9">
    <location>
        <begin position="1"/>
        <end position="24"/>
    </location>
</feature>
<dbReference type="FunFam" id="3.40.190.10:FF:000005">
    <property type="entry name" value="Porphobilinogen deaminase"/>
    <property type="match status" value="1"/>
</dbReference>
<dbReference type="InterPro" id="IPR036803">
    <property type="entry name" value="Porphobilinogen_deaminase_C_sf"/>
</dbReference>
<dbReference type="GO" id="GO:0005737">
    <property type="term" value="C:cytoplasm"/>
    <property type="evidence" value="ECO:0007669"/>
    <property type="project" value="UniProtKB-UniRule"/>
</dbReference>
<dbReference type="EMBL" id="JAAONZ010000021">
    <property type="protein sequence ID" value="NHO67871.1"/>
    <property type="molecule type" value="Genomic_DNA"/>
</dbReference>
<evidence type="ECO:0000256" key="3">
    <source>
        <dbReference type="ARBA" id="ARBA00005638"/>
    </source>
</evidence>
<dbReference type="FunFam" id="3.30.160.40:FF:000002">
    <property type="entry name" value="Porphobilinogen deaminase"/>
    <property type="match status" value="1"/>
</dbReference>
<dbReference type="AlphaFoldDB" id="A0A9E5MP50"/>
<dbReference type="InterPro" id="IPR022419">
    <property type="entry name" value="Porphobilin_deaminase_cofac_BS"/>
</dbReference>
<comment type="caution">
    <text evidence="12">The sequence shown here is derived from an EMBL/GenBank/DDBJ whole genome shotgun (WGS) entry which is preliminary data.</text>
</comment>
<dbReference type="RefSeq" id="WP_167191329.1">
    <property type="nucleotide sequence ID" value="NZ_JAAONZ010000021.1"/>
</dbReference>
<evidence type="ECO:0000256" key="7">
    <source>
        <dbReference type="ARBA" id="ARBA00048169"/>
    </source>
</evidence>
<dbReference type="PRINTS" id="PR00151">
    <property type="entry name" value="PORPHBDMNASE"/>
</dbReference>
<feature type="modified residue" description="S-(dipyrrolylmethanemethyl)cysteine" evidence="8">
    <location>
        <position position="268"/>
    </location>
</feature>
<evidence type="ECO:0000259" key="11">
    <source>
        <dbReference type="Pfam" id="PF03900"/>
    </source>
</evidence>
<comment type="pathway">
    <text evidence="2">Porphyrin-containing compound metabolism; protoporphyrin-IX biosynthesis; coproporphyrinogen-III from 5-aminolevulinate: step 2/4.</text>
</comment>
<dbReference type="Pfam" id="PF01379">
    <property type="entry name" value="Porphobil_deam"/>
    <property type="match status" value="1"/>
</dbReference>
<organism evidence="12 13">
    <name type="scientific">Pseudomaricurvus hydrocarbonicus</name>
    <dbReference type="NCBI Taxonomy" id="1470433"/>
    <lineage>
        <taxon>Bacteria</taxon>
        <taxon>Pseudomonadati</taxon>
        <taxon>Pseudomonadota</taxon>
        <taxon>Gammaproteobacteria</taxon>
        <taxon>Cellvibrionales</taxon>
        <taxon>Cellvibrionaceae</taxon>
        <taxon>Pseudomaricurvus</taxon>
    </lineage>
</organism>
<dbReference type="Proteomes" id="UP000787472">
    <property type="component" value="Unassembled WGS sequence"/>
</dbReference>
<comment type="similarity">
    <text evidence="3 8">Belongs to the HMBS family.</text>
</comment>
<dbReference type="InterPro" id="IPR022417">
    <property type="entry name" value="Porphobilin_deaminase_N"/>
</dbReference>
<dbReference type="GO" id="GO:0004418">
    <property type="term" value="F:hydroxymethylbilane synthase activity"/>
    <property type="evidence" value="ECO:0007669"/>
    <property type="project" value="UniProtKB-UniRule"/>
</dbReference>
<comment type="function">
    <text evidence="1 8">Tetrapolymerization of the monopyrrole PBG into the hydroxymethylbilane pre-uroporphyrinogen in several discrete steps.</text>
</comment>
<comment type="catalytic activity">
    <reaction evidence="7 8">
        <text>4 porphobilinogen + H2O = hydroxymethylbilane + 4 NH4(+)</text>
        <dbReference type="Rhea" id="RHEA:13185"/>
        <dbReference type="ChEBI" id="CHEBI:15377"/>
        <dbReference type="ChEBI" id="CHEBI:28938"/>
        <dbReference type="ChEBI" id="CHEBI:57845"/>
        <dbReference type="ChEBI" id="CHEBI:58126"/>
        <dbReference type="EC" id="2.5.1.61"/>
    </reaction>
</comment>
<evidence type="ECO:0000256" key="6">
    <source>
        <dbReference type="ARBA" id="ARBA00023244"/>
    </source>
</evidence>
<dbReference type="FunFam" id="3.40.190.10:FF:000004">
    <property type="entry name" value="Porphobilinogen deaminase"/>
    <property type="match status" value="1"/>
</dbReference>
<evidence type="ECO:0000256" key="1">
    <source>
        <dbReference type="ARBA" id="ARBA00002869"/>
    </source>
</evidence>
<dbReference type="PANTHER" id="PTHR11557">
    <property type="entry name" value="PORPHOBILINOGEN DEAMINASE"/>
    <property type="match status" value="1"/>
</dbReference>
<feature type="domain" description="Porphobilinogen deaminase N-terminal" evidence="10">
    <location>
        <begin position="32"/>
        <end position="239"/>
    </location>
</feature>
<dbReference type="HAMAP" id="MF_00260">
    <property type="entry name" value="Porphobil_deam"/>
    <property type="match status" value="1"/>
</dbReference>
<protein>
    <recommendedName>
        <fullName evidence="8">Porphobilinogen deaminase</fullName>
        <shortName evidence="8">PBG</shortName>
        <ecNumber evidence="8">2.5.1.61</ecNumber>
    </recommendedName>
    <alternativeName>
        <fullName evidence="8">Hydroxymethylbilane synthase</fullName>
        <shortName evidence="8">HMBS</shortName>
    </alternativeName>
    <alternativeName>
        <fullName evidence="8">Pre-uroporphyrinogen synthase</fullName>
    </alternativeName>
</protein>
<evidence type="ECO:0000256" key="4">
    <source>
        <dbReference type="ARBA" id="ARBA00011245"/>
    </source>
</evidence>
<dbReference type="SUPFAM" id="SSF54782">
    <property type="entry name" value="Porphobilinogen deaminase (hydroxymethylbilane synthase), C-terminal domain"/>
    <property type="match status" value="1"/>
</dbReference>
<feature type="region of interest" description="Disordered" evidence="9">
    <location>
        <begin position="1"/>
        <end position="29"/>
    </location>
</feature>
<dbReference type="GO" id="GO:0006782">
    <property type="term" value="P:protoporphyrinogen IX biosynthetic process"/>
    <property type="evidence" value="ECO:0007669"/>
    <property type="project" value="UniProtKB-UniRule"/>
</dbReference>
<dbReference type="Gene3D" id="3.30.160.40">
    <property type="entry name" value="Porphobilinogen deaminase, C-terminal domain"/>
    <property type="match status" value="1"/>
</dbReference>
<reference evidence="12" key="1">
    <citation type="submission" date="2020-03" db="EMBL/GenBank/DDBJ databases">
        <authorList>
            <person name="Guo F."/>
        </authorList>
    </citation>
    <scope>NUCLEOTIDE SEQUENCE</scope>
    <source>
        <strain evidence="12">JCM 30134</strain>
    </source>
</reference>
<evidence type="ECO:0000259" key="10">
    <source>
        <dbReference type="Pfam" id="PF01379"/>
    </source>
</evidence>
<evidence type="ECO:0000256" key="2">
    <source>
        <dbReference type="ARBA" id="ARBA00004735"/>
    </source>
</evidence>
<accession>A0A9E5MP50</accession>
<dbReference type="PIRSF" id="PIRSF001438">
    <property type="entry name" value="4pyrrol_synth_OHMeBilane_synth"/>
    <property type="match status" value="1"/>
</dbReference>
<dbReference type="Gene3D" id="3.40.190.10">
    <property type="entry name" value="Periplasmic binding protein-like II"/>
    <property type="match status" value="2"/>
</dbReference>
<sequence>MSTTTSSSATGSPSATGSSSATGAAERRSNTLRIATRKSALALWQAEYVKAELESHHPDLIVKLVPMVSRGDKILDVPLAKVGGKGLFVKELEHALLNDEADIAVHSMKDVPMEFPEGLGLAVICPREDPRDAFVSNRYDSLETLPAGSVVGTSSLRRQCQLLAKRPDVTVKFLRGNVNTRLQKLDDGEYDAIILASAGLLRLNMEDRIRDYIAPEYCLPAGGQGAVGIETRTQDQRIIELLAPLHCASTAETVTAERAMNRRLEGGCQVPIGCFALHEGDDQLWLRGLVGSPDGSVMLEDELRGPVQDAEALGIELAERLLAAGAGEILKAVYGADDA</sequence>
<dbReference type="NCBIfam" id="TIGR00212">
    <property type="entry name" value="hemC"/>
    <property type="match status" value="1"/>
</dbReference>
<evidence type="ECO:0000256" key="5">
    <source>
        <dbReference type="ARBA" id="ARBA00022679"/>
    </source>
</evidence>
<comment type="miscellaneous">
    <text evidence="8">The porphobilinogen subunits are added to the dipyrromethane group.</text>
</comment>
<dbReference type="EC" id="2.5.1.61" evidence="8"/>
<comment type="subunit">
    <text evidence="4 8">Monomer.</text>
</comment>
<dbReference type="PROSITE" id="PS00533">
    <property type="entry name" value="PORPHOBILINOGEN_DEAM"/>
    <property type="match status" value="1"/>
</dbReference>
<dbReference type="InterPro" id="IPR000860">
    <property type="entry name" value="HemC"/>
</dbReference>
<name>A0A9E5MP50_9GAMM</name>
<comment type="cofactor">
    <cofactor evidence="8">
        <name>dipyrromethane</name>
        <dbReference type="ChEBI" id="CHEBI:60342"/>
    </cofactor>
    <text evidence="8">Binds 1 dipyrromethane group covalently.</text>
</comment>
<dbReference type="SUPFAM" id="SSF53850">
    <property type="entry name" value="Periplasmic binding protein-like II"/>
    <property type="match status" value="1"/>
</dbReference>
<keyword evidence="5 8" id="KW-0808">Transferase</keyword>
<evidence type="ECO:0000256" key="9">
    <source>
        <dbReference type="SAM" id="MobiDB-lite"/>
    </source>
</evidence>
<evidence type="ECO:0000256" key="8">
    <source>
        <dbReference type="HAMAP-Rule" id="MF_00260"/>
    </source>
</evidence>
<evidence type="ECO:0000313" key="13">
    <source>
        <dbReference type="Proteomes" id="UP000787472"/>
    </source>
</evidence>
<feature type="domain" description="Porphobilinogen deaminase C-terminal" evidence="11">
    <location>
        <begin position="252"/>
        <end position="322"/>
    </location>
</feature>
<evidence type="ECO:0000313" key="12">
    <source>
        <dbReference type="EMBL" id="NHO67871.1"/>
    </source>
</evidence>
<keyword evidence="13" id="KW-1185">Reference proteome</keyword>